<dbReference type="Pfam" id="PF13377">
    <property type="entry name" value="Peripla_BP_3"/>
    <property type="match status" value="1"/>
</dbReference>
<gene>
    <name evidence="6" type="ORF">CJ204_10520</name>
</gene>
<dbReference type="STRING" id="1725.WU86_10785"/>
<evidence type="ECO:0000259" key="5">
    <source>
        <dbReference type="PROSITE" id="PS50932"/>
    </source>
</evidence>
<evidence type="ECO:0000256" key="2">
    <source>
        <dbReference type="ARBA" id="ARBA00023125"/>
    </source>
</evidence>
<evidence type="ECO:0000256" key="4">
    <source>
        <dbReference type="SAM" id="MobiDB-lite"/>
    </source>
</evidence>
<dbReference type="SMART" id="SM00354">
    <property type="entry name" value="HTH_LACI"/>
    <property type="match status" value="1"/>
</dbReference>
<evidence type="ECO:0000313" key="6">
    <source>
        <dbReference type="EMBL" id="PMC61543.1"/>
    </source>
</evidence>
<sequence length="397" mass="42329">MSAEDPADPAEQNSASPTPGAPAARATRNGRRSKGTLASIAAELGVSRTTVSNAYNRPDQLSPELRERILAQAEAQGYPGPDPMARSLRMRRVGAVGVLFTEQLSFAFEDPASVDFLAGLSEECGRRGDSLLVIPASSSECATSLDDAPQGPSPSESDPRQLIRQAVVDSFVVYSVAEDDPFLQAVLERGLPTVICDQPTEVGEVPFVGIDDREAIKPAVRHLTELGHRKVGVLSVRLSRQRNDGLVDAERLAGARHHVQRSRVEGALEALAEAGVDAADVPIIERHLNDPHNNYDAARELLTSHPELTAVVCTTDTQALGVLRYARDHGIRVPEDLSVTGFDGIEMARHVGVTTVIQPNRDKGRAAGAALAGGDPRVMLSTEFLPGRTTGAPREAS</sequence>
<dbReference type="SUPFAM" id="SSF47413">
    <property type="entry name" value="lambda repressor-like DNA-binding domains"/>
    <property type="match status" value="1"/>
</dbReference>
<dbReference type="Proteomes" id="UP000235363">
    <property type="component" value="Unassembled WGS sequence"/>
</dbReference>
<dbReference type="PANTHER" id="PTHR30146">
    <property type="entry name" value="LACI-RELATED TRANSCRIPTIONAL REPRESSOR"/>
    <property type="match status" value="1"/>
</dbReference>
<accession>A0A2N6SWU1</accession>
<keyword evidence="3" id="KW-0804">Transcription</keyword>
<evidence type="ECO:0000256" key="3">
    <source>
        <dbReference type="ARBA" id="ARBA00023163"/>
    </source>
</evidence>
<dbReference type="GO" id="GO:0003700">
    <property type="term" value="F:DNA-binding transcription factor activity"/>
    <property type="evidence" value="ECO:0007669"/>
    <property type="project" value="TreeGrafter"/>
</dbReference>
<dbReference type="CDD" id="cd06279">
    <property type="entry name" value="PBP1_LacI-like"/>
    <property type="match status" value="1"/>
</dbReference>
<evidence type="ECO:0000313" key="7">
    <source>
        <dbReference type="Proteomes" id="UP000235363"/>
    </source>
</evidence>
<feature type="compositionally biased region" description="Low complexity" evidence="4">
    <location>
        <begin position="13"/>
        <end position="27"/>
    </location>
</feature>
<feature type="domain" description="HTH lacI-type" evidence="5">
    <location>
        <begin position="36"/>
        <end position="90"/>
    </location>
</feature>
<dbReference type="EMBL" id="PNHF01000026">
    <property type="protein sequence ID" value="PMC61543.1"/>
    <property type="molecule type" value="Genomic_DNA"/>
</dbReference>
<dbReference type="CDD" id="cd01392">
    <property type="entry name" value="HTH_LacI"/>
    <property type="match status" value="1"/>
</dbReference>
<dbReference type="GO" id="GO:0000976">
    <property type="term" value="F:transcription cis-regulatory region binding"/>
    <property type="evidence" value="ECO:0007669"/>
    <property type="project" value="TreeGrafter"/>
</dbReference>
<dbReference type="AlphaFoldDB" id="A0A2N6SWU1"/>
<comment type="caution">
    <text evidence="6">The sequence shown here is derived from an EMBL/GenBank/DDBJ whole genome shotgun (WGS) entry which is preliminary data.</text>
</comment>
<proteinExistence type="predicted"/>
<dbReference type="InterPro" id="IPR028082">
    <property type="entry name" value="Peripla_BP_I"/>
</dbReference>
<dbReference type="PANTHER" id="PTHR30146:SF138">
    <property type="entry name" value="TRANSCRIPTIONAL REGULATORY PROTEIN"/>
    <property type="match status" value="1"/>
</dbReference>
<dbReference type="PROSITE" id="PS50932">
    <property type="entry name" value="HTH_LACI_2"/>
    <property type="match status" value="1"/>
</dbReference>
<keyword evidence="1" id="KW-0805">Transcription regulation</keyword>
<name>A0A2N6SWU1_9CORY</name>
<reference evidence="6 7" key="1">
    <citation type="submission" date="2017-09" db="EMBL/GenBank/DDBJ databases">
        <title>Bacterial strain isolated from the female urinary microbiota.</title>
        <authorList>
            <person name="Thomas-White K."/>
            <person name="Kumar N."/>
            <person name="Forster S."/>
            <person name="Putonti C."/>
            <person name="Lawley T."/>
            <person name="Wolfe A.J."/>
        </authorList>
    </citation>
    <scope>NUCLEOTIDE SEQUENCE [LARGE SCALE GENOMIC DNA]</scope>
    <source>
        <strain evidence="6 7">UMB0908</strain>
    </source>
</reference>
<organism evidence="6 7">
    <name type="scientific">Corynebacterium xerosis</name>
    <dbReference type="NCBI Taxonomy" id="1725"/>
    <lineage>
        <taxon>Bacteria</taxon>
        <taxon>Bacillati</taxon>
        <taxon>Actinomycetota</taxon>
        <taxon>Actinomycetes</taxon>
        <taxon>Mycobacteriales</taxon>
        <taxon>Corynebacteriaceae</taxon>
        <taxon>Corynebacterium</taxon>
    </lineage>
</organism>
<dbReference type="InterPro" id="IPR010982">
    <property type="entry name" value="Lambda_DNA-bd_dom_sf"/>
</dbReference>
<dbReference type="InterPro" id="IPR046335">
    <property type="entry name" value="LacI/GalR-like_sensor"/>
</dbReference>
<feature type="region of interest" description="Disordered" evidence="4">
    <location>
        <begin position="1"/>
        <end position="34"/>
    </location>
</feature>
<dbReference type="Gene3D" id="3.40.50.2300">
    <property type="match status" value="2"/>
</dbReference>
<dbReference type="SUPFAM" id="SSF53822">
    <property type="entry name" value="Periplasmic binding protein-like I"/>
    <property type="match status" value="1"/>
</dbReference>
<evidence type="ECO:0000256" key="1">
    <source>
        <dbReference type="ARBA" id="ARBA00023015"/>
    </source>
</evidence>
<dbReference type="InterPro" id="IPR000843">
    <property type="entry name" value="HTH_LacI"/>
</dbReference>
<keyword evidence="2" id="KW-0238">DNA-binding</keyword>
<protein>
    <submittedName>
        <fullName evidence="6">LacI family transcriptional regulator</fullName>
    </submittedName>
</protein>
<dbReference type="Gene3D" id="1.10.260.40">
    <property type="entry name" value="lambda repressor-like DNA-binding domains"/>
    <property type="match status" value="1"/>
</dbReference>